<dbReference type="InterPro" id="IPR052577">
    <property type="entry name" value="VWA7"/>
</dbReference>
<dbReference type="Pfam" id="PF23619">
    <property type="entry name" value="Ig_VWA7"/>
    <property type="match status" value="1"/>
</dbReference>
<feature type="domain" description="Hemicentin-1-like von Willebrand factor A" evidence="11">
    <location>
        <begin position="885"/>
        <end position="1053"/>
    </location>
</feature>
<reference evidence="13" key="1">
    <citation type="submission" date="2022-01" db="EMBL/GenBank/DDBJ databases">
        <authorList>
            <person name="Braso-Vives M."/>
        </authorList>
    </citation>
    <scope>NUCLEOTIDE SEQUENCE</scope>
</reference>
<dbReference type="InterPro" id="IPR057615">
    <property type="entry name" value="Ig_VWA7"/>
</dbReference>
<keyword evidence="5" id="KW-0325">Glycoprotein</keyword>
<name>A0A8J9V739_BRALA</name>
<dbReference type="OrthoDB" id="301415at2759"/>
<feature type="compositionally biased region" description="Basic and acidic residues" evidence="7">
    <location>
        <begin position="46"/>
        <end position="55"/>
    </location>
</feature>
<feature type="transmembrane region" description="Helical" evidence="8">
    <location>
        <begin position="1501"/>
        <end position="1525"/>
    </location>
</feature>
<keyword evidence="3" id="KW-0732">Signal</keyword>
<gene>
    <name evidence="13" type="primary">VWA7</name>
    <name evidence="13" type="ORF">BLAG_LOCUS143</name>
</gene>
<organism evidence="13 14">
    <name type="scientific">Branchiostoma lanceolatum</name>
    <name type="common">Common lancelet</name>
    <name type="synonym">Amphioxus lanceolatum</name>
    <dbReference type="NCBI Taxonomy" id="7740"/>
    <lineage>
        <taxon>Eukaryota</taxon>
        <taxon>Metazoa</taxon>
        <taxon>Chordata</taxon>
        <taxon>Cephalochordata</taxon>
        <taxon>Leptocardii</taxon>
        <taxon>Amphioxiformes</taxon>
        <taxon>Branchiostomatidae</taxon>
        <taxon>Branchiostoma</taxon>
    </lineage>
</organism>
<keyword evidence="8" id="KW-0812">Transmembrane</keyword>
<dbReference type="Gene3D" id="2.120.10.30">
    <property type="entry name" value="TolB, C-terminal domain"/>
    <property type="match status" value="1"/>
</dbReference>
<feature type="transmembrane region" description="Helical" evidence="8">
    <location>
        <begin position="561"/>
        <end position="584"/>
    </location>
</feature>
<feature type="compositionally biased region" description="Polar residues" evidence="7">
    <location>
        <begin position="390"/>
        <end position="404"/>
    </location>
</feature>
<dbReference type="PROSITE" id="PS51125">
    <property type="entry name" value="NHL"/>
    <property type="match status" value="1"/>
</dbReference>
<evidence type="ECO:0000256" key="5">
    <source>
        <dbReference type="ARBA" id="ARBA00023180"/>
    </source>
</evidence>
<evidence type="ECO:0000259" key="11">
    <source>
        <dbReference type="Pfam" id="PF25106"/>
    </source>
</evidence>
<dbReference type="InterPro" id="IPR001258">
    <property type="entry name" value="NHL_repeat"/>
</dbReference>
<evidence type="ECO:0000256" key="6">
    <source>
        <dbReference type="PROSITE-ProRule" id="PRU00504"/>
    </source>
</evidence>
<keyword evidence="8" id="KW-0472">Membrane</keyword>
<evidence type="ECO:0000313" key="14">
    <source>
        <dbReference type="Proteomes" id="UP000838412"/>
    </source>
</evidence>
<feature type="region of interest" description="Disordered" evidence="7">
    <location>
        <begin position="1536"/>
        <end position="1561"/>
    </location>
</feature>
<dbReference type="InterPro" id="IPR056861">
    <property type="entry name" value="HMCN1-like_VWA"/>
</dbReference>
<dbReference type="Pfam" id="PF25107">
    <property type="entry name" value="VWA7_N"/>
    <property type="match status" value="1"/>
</dbReference>
<evidence type="ECO:0000256" key="4">
    <source>
        <dbReference type="ARBA" id="ARBA00022737"/>
    </source>
</evidence>
<feature type="domain" description="VWA7 Ig-like" evidence="10">
    <location>
        <begin position="1294"/>
        <end position="1386"/>
    </location>
</feature>
<sequence length="1624" mass="177426">MYEQAEPVRIPLSVSSLPQTSGQSSQSSFSRINVAKKRVCQGGNDTSEKCQENRRTSSSAYEEAEAVYHTINDQDLPPPLPQPRSQHTKVEANLPKKSKESRETSSSAYEEAEAVYHTINDQDLPPPLPQPRSQHTKVEANLPKKSKESRETSSSAYEEAEAVYHTINDQDVPPPLPQPRSQHTKVEANLPKKSKESRETSSSAYEEAEAVYHTINDQDVPPPLPQPRSQHTKVEANLPKKSKESRETSSSAYEEAEAVYHTINDQDVPPPLPQPRSQHTKVEANLPKKSKESRETSSSAYEEAEAVYHTINDQDVPPPLPQPRSQHTKVEANLPKKSKESRETSSSAYEEAEAVYHTINDQDVPPPLPQPRPQQAMPQVKSPQARVEAENSSSEVDGTNTTSDRTCEDEPSARRAHRSFIRNYKYIAVVFVAALIIALVATTASVKTVISPVYPSCCKTGSSGNVDSKISFGGGGSEPGSFNGIYGVAVSTDNEIFGTDYHNNRVQVFDITGKFLRLFPTVVQGGGAHNKLINPYGVAIDGRAVYARGYFFTMWFFRAHLLLLGLLLWVTAVNSFIPLVGFSLNPTDDDGDDNWSHGAITRRAVLDAAADFLRDLPDCDLGSLATVRPSEIFQEISKIFMSCFGRVVSAARFYQAAIQIEIANGGVDLSDVTGHLPSAHFDAEKFVDANARLLDLRTGVLTAIEEGEYEAARELTGQLFHTLQDFYSHSNWVEMGNTGPNLNLAVPGADIGPVADPQTQTCVDCSKSLLWYQCEGNIIDSVNQQGLLTSGYYGGQTDVDGNDVPKPENVKCSHGGRLDGTQDIAPKGGINKDSEWSILSPHSRYHYRAAQLAVQASRNFLNMIRQAKGDAQFANFLNLNTGSTLCFVIDTTGSMADDIAASKQRAYEIIDSRVGSPTEPANYVLVPFNDPDFGPALATNEADMFKQEIDQLRALGGGDEPEFSLSAIRLALVESLPASTVFVFTDAPAKDAELRDTVVSLANQKNIKITFLISGTITRRRRSVPRSKREVGNRDTYIYIAQATGGQVLEIAKDEVFQTTRLVDLVVTSAEVNLLTMQSVQSSVRAHNIPVDSSMSDLVVQVTAVGATLEVFNPAGDQLEIGPDGPVTIEIQLNKVLVVRIRDVTAGEWRISVTSSATYDLRVSAQSTVDFVYSFVKMVTDTDHFGVKEIEGRPVAGEEATIRVNLIGSDPTQVSDVTSLSLVALDGRVLQTLTLQENEPLTEYFATSSALPTVPFRCRLEGKDSGSSTFQRLITSVVETSTSQLQGSVDPVISRLLPGGTVDVPFTLSNSGSQGTFAIVATDDKGFVRRVNPPSVTLARDETTTVTVRLRAPSGVAFGTTTTVTLTAQTTSGGSYNFLVFRVTVSPPDQDNVPPTCAVTALYGNCKDTDESSCTGRTFSVTTAYRDEGYGLQSIDPRTFATNYTWTVEQFAPGLSDTTVIANYTATCCNPKVEFAVSDRVGNYEICTVDLTPPQGLSGGAIAGIVIGVLLAVIIIVFIIVYCCCIRRRQKDDQTDSQVVKRADKTDKKNKKNEKTEVAVREGDQGRRFWYRFARKQEVTTSGSGNVVMKKTETHETRVEVHKTVVTESRQVEKKVKVKGHKRV</sequence>
<dbReference type="CDD" id="cd00198">
    <property type="entry name" value="vWFA"/>
    <property type="match status" value="1"/>
</dbReference>
<dbReference type="SUPFAM" id="SSF63829">
    <property type="entry name" value="Calcium-dependent phosphotriesterase"/>
    <property type="match status" value="1"/>
</dbReference>
<keyword evidence="14" id="KW-1185">Reference proteome</keyword>
<evidence type="ECO:0000256" key="2">
    <source>
        <dbReference type="ARBA" id="ARBA00022525"/>
    </source>
</evidence>
<feature type="region of interest" description="Disordered" evidence="7">
    <location>
        <begin position="1"/>
        <end position="413"/>
    </location>
</feature>
<accession>A0A8J9V739</accession>
<evidence type="ECO:0000256" key="7">
    <source>
        <dbReference type="SAM" id="MobiDB-lite"/>
    </source>
</evidence>
<dbReference type="EMBL" id="OV696686">
    <property type="protein sequence ID" value="CAH1225335.1"/>
    <property type="molecule type" value="Genomic_DNA"/>
</dbReference>
<dbReference type="PANTHER" id="PTHR14905:SF7">
    <property type="entry name" value="VON WILLEBRAND FACTOR A DOMAIN-CONTAINING PROTEIN 7"/>
    <property type="match status" value="1"/>
</dbReference>
<feature type="repeat" description="NHL" evidence="6">
    <location>
        <begin position="469"/>
        <end position="512"/>
    </location>
</feature>
<feature type="domain" description="Hemicentin/VWA7 galactose-binding" evidence="9">
    <location>
        <begin position="1073"/>
        <end position="1168"/>
    </location>
</feature>
<protein>
    <submittedName>
        <fullName evidence="13">VWA7 protein</fullName>
    </submittedName>
</protein>
<dbReference type="Pfam" id="PF25106">
    <property type="entry name" value="VWA_4"/>
    <property type="match status" value="1"/>
</dbReference>
<keyword evidence="4" id="KW-0677">Repeat</keyword>
<dbReference type="Proteomes" id="UP000838412">
    <property type="component" value="Chromosome 1"/>
</dbReference>
<evidence type="ECO:0000256" key="3">
    <source>
        <dbReference type="ARBA" id="ARBA00022729"/>
    </source>
</evidence>
<dbReference type="Pfam" id="PF23560">
    <property type="entry name" value="GBD_Hemicentin"/>
    <property type="match status" value="1"/>
</dbReference>
<evidence type="ECO:0000256" key="1">
    <source>
        <dbReference type="ARBA" id="ARBA00004613"/>
    </source>
</evidence>
<dbReference type="GO" id="GO:0005576">
    <property type="term" value="C:extracellular region"/>
    <property type="evidence" value="ECO:0007669"/>
    <property type="project" value="UniProtKB-SubCell"/>
</dbReference>
<dbReference type="SUPFAM" id="SSF53300">
    <property type="entry name" value="vWA-like"/>
    <property type="match status" value="1"/>
</dbReference>
<proteinExistence type="predicted"/>
<evidence type="ECO:0000259" key="9">
    <source>
        <dbReference type="Pfam" id="PF23560"/>
    </source>
</evidence>
<evidence type="ECO:0000259" key="10">
    <source>
        <dbReference type="Pfam" id="PF23619"/>
    </source>
</evidence>
<dbReference type="InterPro" id="IPR056475">
    <property type="entry name" value="GBD_Hemicentin/VWA7"/>
</dbReference>
<dbReference type="Gene3D" id="3.40.50.410">
    <property type="entry name" value="von Willebrand factor, type A domain"/>
    <property type="match status" value="1"/>
</dbReference>
<dbReference type="InterPro" id="IPR056862">
    <property type="entry name" value="VWA7_N"/>
</dbReference>
<evidence type="ECO:0000256" key="8">
    <source>
        <dbReference type="SAM" id="Phobius"/>
    </source>
</evidence>
<feature type="compositionally biased region" description="Low complexity" evidence="7">
    <location>
        <begin position="13"/>
        <end position="30"/>
    </location>
</feature>
<evidence type="ECO:0000259" key="12">
    <source>
        <dbReference type="Pfam" id="PF25107"/>
    </source>
</evidence>
<dbReference type="PANTHER" id="PTHR14905">
    <property type="entry name" value="NG37"/>
    <property type="match status" value="1"/>
</dbReference>
<dbReference type="InterPro" id="IPR011042">
    <property type="entry name" value="6-blade_b-propeller_TolB-like"/>
</dbReference>
<feature type="domain" description="VWA7 N-terminal" evidence="12">
    <location>
        <begin position="637"/>
        <end position="873"/>
    </location>
</feature>
<evidence type="ECO:0000313" key="13">
    <source>
        <dbReference type="EMBL" id="CAH1225335.1"/>
    </source>
</evidence>
<keyword evidence="2" id="KW-0964">Secreted</keyword>
<feature type="transmembrane region" description="Helical" evidence="8">
    <location>
        <begin position="426"/>
        <end position="446"/>
    </location>
</feature>
<keyword evidence="8" id="KW-1133">Transmembrane helix</keyword>
<comment type="subcellular location">
    <subcellularLocation>
        <location evidence="1">Secreted</location>
    </subcellularLocation>
</comment>
<dbReference type="InterPro" id="IPR036465">
    <property type="entry name" value="vWFA_dom_sf"/>
</dbReference>